<accession>A0A821GQ70</accession>
<feature type="domain" description="Hermes trasposase DNA-binding" evidence="1">
    <location>
        <begin position="46"/>
        <end position="78"/>
    </location>
</feature>
<reference evidence="2" key="1">
    <citation type="submission" date="2021-02" db="EMBL/GenBank/DDBJ databases">
        <authorList>
            <person name="Nowell W R."/>
        </authorList>
    </citation>
    <scope>NUCLEOTIDE SEQUENCE</scope>
</reference>
<dbReference type="SUPFAM" id="SSF140996">
    <property type="entry name" value="Hermes dimerisation domain"/>
    <property type="match status" value="1"/>
</dbReference>
<dbReference type="AlphaFoldDB" id="A0A821GQ70"/>
<sequence length="161" mass="18470">MVQQVWQSICVHATVMQKNARNCLKKQTKVTEYYASSQALTIPKKIKEKVKIACTEFTALDCRAFEVVSGEGFKKLTQSIFDAGRHTRNSSSFNITHLILSPTIISRNIDHLYEEKKVQLTSLCMKMSSYCIICDFWTERFTGLSYCGLALRHVTQDFKLQ</sequence>
<gene>
    <name evidence="2" type="ORF">UJA718_LOCUS34750</name>
</gene>
<protein>
    <recommendedName>
        <fullName evidence="1">Hermes trasposase DNA-binding domain-containing protein</fullName>
    </recommendedName>
</protein>
<evidence type="ECO:0000259" key="1">
    <source>
        <dbReference type="Pfam" id="PF10683"/>
    </source>
</evidence>
<evidence type="ECO:0000313" key="3">
    <source>
        <dbReference type="Proteomes" id="UP000663873"/>
    </source>
</evidence>
<keyword evidence="3" id="KW-1185">Reference proteome</keyword>
<feature type="non-terminal residue" evidence="2">
    <location>
        <position position="1"/>
    </location>
</feature>
<comment type="caution">
    <text evidence="2">The sequence shown here is derived from an EMBL/GenBank/DDBJ whole genome shotgun (WGS) entry which is preliminary data.</text>
</comment>
<organism evidence="2 3">
    <name type="scientific">Rotaria socialis</name>
    <dbReference type="NCBI Taxonomy" id="392032"/>
    <lineage>
        <taxon>Eukaryota</taxon>
        <taxon>Metazoa</taxon>
        <taxon>Spiralia</taxon>
        <taxon>Gnathifera</taxon>
        <taxon>Rotifera</taxon>
        <taxon>Eurotatoria</taxon>
        <taxon>Bdelloidea</taxon>
        <taxon>Philodinida</taxon>
        <taxon>Philodinidae</taxon>
        <taxon>Rotaria</taxon>
    </lineage>
</organism>
<dbReference type="Proteomes" id="UP000663873">
    <property type="component" value="Unassembled WGS sequence"/>
</dbReference>
<dbReference type="EMBL" id="CAJOBP010031750">
    <property type="protein sequence ID" value="CAF4670942.1"/>
    <property type="molecule type" value="Genomic_DNA"/>
</dbReference>
<dbReference type="Pfam" id="PF10683">
    <property type="entry name" value="DBD_Tnp_Hermes"/>
    <property type="match status" value="1"/>
</dbReference>
<dbReference type="Gene3D" id="1.10.10.1070">
    <property type="entry name" value="Zinc finger, BED domain-containing"/>
    <property type="match status" value="1"/>
</dbReference>
<name>A0A821GQ70_9BILA</name>
<evidence type="ECO:0000313" key="2">
    <source>
        <dbReference type="EMBL" id="CAF4670942.1"/>
    </source>
</evidence>
<proteinExistence type="predicted"/>
<dbReference type="InterPro" id="IPR018473">
    <property type="entry name" value="Hermes_transposase_DNA-db"/>
</dbReference>